<proteinExistence type="predicted"/>
<keyword evidence="3" id="KW-1185">Reference proteome</keyword>
<comment type="caution">
    <text evidence="2">The sequence shown here is derived from an EMBL/GenBank/DDBJ whole genome shotgun (WGS) entry which is preliminary data.</text>
</comment>
<evidence type="ECO:0000313" key="3">
    <source>
        <dbReference type="Proteomes" id="UP000598174"/>
    </source>
</evidence>
<name>A0A919J286_9ACTN</name>
<dbReference type="AlphaFoldDB" id="A0A919J286"/>
<reference evidence="2" key="1">
    <citation type="submission" date="2021-01" db="EMBL/GenBank/DDBJ databases">
        <title>Whole genome shotgun sequence of Actinoplanes ferrugineus NBRC 15555.</title>
        <authorList>
            <person name="Komaki H."/>
            <person name="Tamura T."/>
        </authorList>
    </citation>
    <scope>NUCLEOTIDE SEQUENCE</scope>
    <source>
        <strain evidence="2">NBRC 15555</strain>
    </source>
</reference>
<keyword evidence="1" id="KW-1133">Transmembrane helix</keyword>
<evidence type="ECO:0000256" key="1">
    <source>
        <dbReference type="SAM" id="Phobius"/>
    </source>
</evidence>
<gene>
    <name evidence="2" type="ORF">Afe05nite_44180</name>
</gene>
<keyword evidence="1" id="KW-0472">Membrane</keyword>
<organism evidence="2 3">
    <name type="scientific">Paractinoplanes ferrugineus</name>
    <dbReference type="NCBI Taxonomy" id="113564"/>
    <lineage>
        <taxon>Bacteria</taxon>
        <taxon>Bacillati</taxon>
        <taxon>Actinomycetota</taxon>
        <taxon>Actinomycetes</taxon>
        <taxon>Micromonosporales</taxon>
        <taxon>Micromonosporaceae</taxon>
        <taxon>Paractinoplanes</taxon>
    </lineage>
</organism>
<keyword evidence="1" id="KW-0812">Transmembrane</keyword>
<evidence type="ECO:0000313" key="2">
    <source>
        <dbReference type="EMBL" id="GIE12578.1"/>
    </source>
</evidence>
<accession>A0A919J286</accession>
<sequence>MTEDLRAWFEAELNAERPPPLGDVVGTAIRDGRRLRRKRRLTLLGSIAALIAVLGSGAVMLGDPLVTQREALSPQSVPPGTAAPIPALEARTLTIHSGTAGAVGSRTKATSAAMLHLLTQLLPPGRTSHLGIAPDDDLRVQLYVDDGRGSAMVRVAVAKNSPFGDESSRGGMATVLITHDPDNCLTALTVDAEWPDGTLVEVDVPTCLAGAEPSRAALTADQAVMLATDPRWGVTMDRQLVAEAAERFDRVPVAAE</sequence>
<feature type="transmembrane region" description="Helical" evidence="1">
    <location>
        <begin position="41"/>
        <end position="61"/>
    </location>
</feature>
<dbReference type="RefSeq" id="WP_203819036.1">
    <property type="nucleotide sequence ID" value="NZ_BAAABP010000004.1"/>
</dbReference>
<protein>
    <submittedName>
        <fullName evidence="2">Uncharacterized protein</fullName>
    </submittedName>
</protein>
<dbReference type="Proteomes" id="UP000598174">
    <property type="component" value="Unassembled WGS sequence"/>
</dbReference>
<dbReference type="EMBL" id="BOMM01000039">
    <property type="protein sequence ID" value="GIE12578.1"/>
    <property type="molecule type" value="Genomic_DNA"/>
</dbReference>